<gene>
    <name evidence="2" type="ORF">AWZ03_000297</name>
</gene>
<dbReference type="EMBL" id="LSRL02000001">
    <property type="protein sequence ID" value="TDG53482.1"/>
    <property type="molecule type" value="Genomic_DNA"/>
</dbReference>
<protein>
    <submittedName>
        <fullName evidence="2">Uncharacterized protein</fullName>
    </submittedName>
</protein>
<sequence>MRSQKSVADASPSPSPLQWGIQPARQELKDMKDMKELLPCERNSIALLLNRVEADMIMRVAIAICSN</sequence>
<evidence type="ECO:0000313" key="3">
    <source>
        <dbReference type="Proteomes" id="UP000295192"/>
    </source>
</evidence>
<feature type="region of interest" description="Disordered" evidence="1">
    <location>
        <begin position="1"/>
        <end position="21"/>
    </location>
</feature>
<comment type="caution">
    <text evidence="2">The sequence shown here is derived from an EMBL/GenBank/DDBJ whole genome shotgun (WGS) entry which is preliminary data.</text>
</comment>
<evidence type="ECO:0000313" key="2">
    <source>
        <dbReference type="EMBL" id="TDG53482.1"/>
    </source>
</evidence>
<accession>A0A484C1R5</accession>
<name>A0A484C1R5_DRONA</name>
<organism evidence="2 3">
    <name type="scientific">Drosophila navojoa</name>
    <name type="common">Fruit fly</name>
    <dbReference type="NCBI Taxonomy" id="7232"/>
    <lineage>
        <taxon>Eukaryota</taxon>
        <taxon>Metazoa</taxon>
        <taxon>Ecdysozoa</taxon>
        <taxon>Arthropoda</taxon>
        <taxon>Hexapoda</taxon>
        <taxon>Insecta</taxon>
        <taxon>Pterygota</taxon>
        <taxon>Neoptera</taxon>
        <taxon>Endopterygota</taxon>
        <taxon>Diptera</taxon>
        <taxon>Brachycera</taxon>
        <taxon>Muscomorpha</taxon>
        <taxon>Ephydroidea</taxon>
        <taxon>Drosophilidae</taxon>
        <taxon>Drosophila</taxon>
    </lineage>
</organism>
<evidence type="ECO:0000256" key="1">
    <source>
        <dbReference type="SAM" id="MobiDB-lite"/>
    </source>
</evidence>
<dbReference type="AlphaFoldDB" id="A0A484C1R5"/>
<dbReference type="Proteomes" id="UP000295192">
    <property type="component" value="Unassembled WGS sequence"/>
</dbReference>
<reference evidence="2 3" key="1">
    <citation type="journal article" date="2019" name="J. Hered.">
        <title>An Improved Genome Assembly for Drosophila navojoa, the Basal Species in the mojavensis Cluster.</title>
        <authorList>
            <person name="Vanderlinde T."/>
            <person name="Dupim E.G."/>
            <person name="Nazario-Yepiz N.O."/>
            <person name="Carvalho A.B."/>
        </authorList>
    </citation>
    <scope>NUCLEOTIDE SEQUENCE [LARGE SCALE GENOMIC DNA]</scope>
    <source>
        <strain evidence="2">Navoj_Jal97</strain>
        <tissue evidence="2">Whole organism</tissue>
    </source>
</reference>
<keyword evidence="3" id="KW-1185">Reference proteome</keyword>
<proteinExistence type="predicted"/>